<evidence type="ECO:0000313" key="2">
    <source>
        <dbReference type="EMBL" id="MBW0477558.1"/>
    </source>
</evidence>
<dbReference type="AlphaFoldDB" id="A0A9Q3C5U3"/>
<feature type="region of interest" description="Disordered" evidence="1">
    <location>
        <begin position="63"/>
        <end position="87"/>
    </location>
</feature>
<dbReference type="Proteomes" id="UP000765509">
    <property type="component" value="Unassembled WGS sequence"/>
</dbReference>
<protein>
    <submittedName>
        <fullName evidence="2">Uncharacterized protein</fullName>
    </submittedName>
</protein>
<name>A0A9Q3C5U3_9BASI</name>
<sequence length="87" mass="10292">MDKYANDFTEGRENIYAIEKLPEEEVQALDFESEFMGESIRENSDDEKDPIEEFLVEYQEESHLEEVLPQETSSKDLFKNKNMHKNA</sequence>
<reference evidence="2" key="1">
    <citation type="submission" date="2021-03" db="EMBL/GenBank/DDBJ databases">
        <title>Draft genome sequence of rust myrtle Austropuccinia psidii MF-1, a brazilian biotype.</title>
        <authorList>
            <person name="Quecine M.C."/>
            <person name="Pachon D.M.R."/>
            <person name="Bonatelli M.L."/>
            <person name="Correr F.H."/>
            <person name="Franceschini L.M."/>
            <person name="Leite T.F."/>
            <person name="Margarido G.R.A."/>
            <person name="Almeida C.A."/>
            <person name="Ferrarezi J.A."/>
            <person name="Labate C.A."/>
        </authorList>
    </citation>
    <scope>NUCLEOTIDE SEQUENCE</scope>
    <source>
        <strain evidence="2">MF-1</strain>
    </source>
</reference>
<evidence type="ECO:0000313" key="3">
    <source>
        <dbReference type="Proteomes" id="UP000765509"/>
    </source>
</evidence>
<comment type="caution">
    <text evidence="2">The sequence shown here is derived from an EMBL/GenBank/DDBJ whole genome shotgun (WGS) entry which is preliminary data.</text>
</comment>
<organism evidence="2 3">
    <name type="scientific">Austropuccinia psidii MF-1</name>
    <dbReference type="NCBI Taxonomy" id="1389203"/>
    <lineage>
        <taxon>Eukaryota</taxon>
        <taxon>Fungi</taxon>
        <taxon>Dikarya</taxon>
        <taxon>Basidiomycota</taxon>
        <taxon>Pucciniomycotina</taxon>
        <taxon>Pucciniomycetes</taxon>
        <taxon>Pucciniales</taxon>
        <taxon>Sphaerophragmiaceae</taxon>
        <taxon>Austropuccinia</taxon>
    </lineage>
</organism>
<evidence type="ECO:0000256" key="1">
    <source>
        <dbReference type="SAM" id="MobiDB-lite"/>
    </source>
</evidence>
<keyword evidence="3" id="KW-1185">Reference proteome</keyword>
<dbReference type="EMBL" id="AVOT02004853">
    <property type="protein sequence ID" value="MBW0477558.1"/>
    <property type="molecule type" value="Genomic_DNA"/>
</dbReference>
<accession>A0A9Q3C5U3</accession>
<gene>
    <name evidence="2" type="ORF">O181_017273</name>
</gene>
<proteinExistence type="predicted"/>